<comment type="caution">
    <text evidence="6">The sequence shown here is derived from an EMBL/GenBank/DDBJ whole genome shotgun (WGS) entry which is preliminary data.</text>
</comment>
<dbReference type="GO" id="GO:0003713">
    <property type="term" value="F:transcription coactivator activity"/>
    <property type="evidence" value="ECO:0007669"/>
    <property type="project" value="TreeGrafter"/>
</dbReference>
<feature type="region of interest" description="Disordered" evidence="3">
    <location>
        <begin position="1"/>
        <end position="81"/>
    </location>
</feature>
<dbReference type="STRING" id="225359.A0A2S4PPK6"/>
<protein>
    <submittedName>
        <fullName evidence="6">Uncharacterized protein</fullName>
    </submittedName>
</protein>
<dbReference type="PANTHER" id="PTHR21680:SF0">
    <property type="entry name" value="COILED-COIL DOMAIN-CONTAINING PROTEIN 124"/>
    <property type="match status" value="1"/>
</dbReference>
<gene>
    <name evidence="6" type="ORF">EPUL_002979</name>
</gene>
<dbReference type="GO" id="GO:0005634">
    <property type="term" value="C:nucleus"/>
    <property type="evidence" value="ECO:0007669"/>
    <property type="project" value="TreeGrafter"/>
</dbReference>
<evidence type="ECO:0000256" key="1">
    <source>
        <dbReference type="ARBA" id="ARBA00008296"/>
    </source>
</evidence>
<evidence type="ECO:0000259" key="5">
    <source>
        <dbReference type="Pfam" id="PF22048"/>
    </source>
</evidence>
<evidence type="ECO:0000256" key="2">
    <source>
        <dbReference type="ARBA" id="ARBA00023054"/>
    </source>
</evidence>
<dbReference type="PANTHER" id="PTHR21680">
    <property type="entry name" value="COILED-COIL DOMAIN-CONTAINING PROTEIN 124"/>
    <property type="match status" value="1"/>
</dbReference>
<accession>A0A2S4PPK6</accession>
<dbReference type="CDD" id="cd23814">
    <property type="entry name" value="UEV_AKTIP"/>
    <property type="match status" value="1"/>
</dbReference>
<feature type="compositionally biased region" description="Basic and acidic residues" evidence="3">
    <location>
        <begin position="71"/>
        <end position="81"/>
    </location>
</feature>
<dbReference type="Pfam" id="PF22048">
    <property type="entry name" value="LSO1_2-like"/>
    <property type="match status" value="1"/>
</dbReference>
<feature type="domain" description="Coiled-coil" evidence="4">
    <location>
        <begin position="86"/>
        <end position="168"/>
    </location>
</feature>
<dbReference type="Gene3D" id="3.10.110.10">
    <property type="entry name" value="Ubiquitin Conjugating Enzyme"/>
    <property type="match status" value="1"/>
</dbReference>
<dbReference type="EMBL" id="PEDP01001259">
    <property type="protein sequence ID" value="POS83952.1"/>
    <property type="molecule type" value="Genomic_DNA"/>
</dbReference>
<feature type="compositionally biased region" description="Basic and acidic residues" evidence="3">
    <location>
        <begin position="19"/>
        <end position="62"/>
    </location>
</feature>
<evidence type="ECO:0000313" key="7">
    <source>
        <dbReference type="Proteomes" id="UP000237438"/>
    </source>
</evidence>
<dbReference type="InterPro" id="IPR016135">
    <property type="entry name" value="UBQ-conjugating_enzyme/RWD"/>
</dbReference>
<evidence type="ECO:0000313" key="6">
    <source>
        <dbReference type="EMBL" id="POS83952.1"/>
    </source>
</evidence>
<organism evidence="6 7">
    <name type="scientific">Erysiphe pulchra</name>
    <dbReference type="NCBI Taxonomy" id="225359"/>
    <lineage>
        <taxon>Eukaryota</taxon>
        <taxon>Fungi</taxon>
        <taxon>Dikarya</taxon>
        <taxon>Ascomycota</taxon>
        <taxon>Pezizomycotina</taxon>
        <taxon>Leotiomycetes</taxon>
        <taxon>Erysiphales</taxon>
        <taxon>Erysiphaceae</taxon>
        <taxon>Erysiphe</taxon>
    </lineage>
</organism>
<keyword evidence="7" id="KW-1185">Reference proteome</keyword>
<name>A0A2S4PPK6_9PEZI</name>
<feature type="compositionally biased region" description="Basic and acidic residues" evidence="3">
    <location>
        <begin position="1"/>
        <end position="12"/>
    </location>
</feature>
<dbReference type="Proteomes" id="UP000237438">
    <property type="component" value="Unassembled WGS sequence"/>
</dbReference>
<sequence>MAGKKSAVENSKKAAGNAKKAEAAARKEAVENQKKTTEADQEWSKGVKNTAKKEAEAAKKAEQALAVKKSRGLDLRDLDGEEIRSKKDITLNATGIDNALDALSITTGSATKIDKHPERRFKAAYAAYEERRLKEMDADGTGQGLRQNQKKEKIRKEFEKHEDNPFNQITASYDASKDELKQIKEKEKVKIESRLAQNSGLRTTCPYGIYMYITPGDPTLWFGVMFIRKGPYASAILRFQISFIQPFPQFPPLVTFSTDMFHPLITPLTTYMYTTDSQMFGTVSANDDERLPPGGFSLRHGFPEWFRKDSKKAEREHKTILLDHDGEMQTCFATNKDALNSSALKVNEILIGKNIGQEVGIYELLKYIRSTFDNEDILDQVPLDIAGNPGAWHAWRTHRTKKDKTKMAADKTRSAIESQKLNTEGEVSLPRKRSPSLTSQQNIHGLDGSGILYTKTKKPGEWNWDGVWEVRVKKCIEASVSESVLFGKDAADDLIRFLHLDNTMIDELKENIRRSIENLELSRRGISDFTM</sequence>
<dbReference type="SUPFAM" id="SSF54495">
    <property type="entry name" value="UBC-like"/>
    <property type="match status" value="1"/>
</dbReference>
<dbReference type="GO" id="GO:0006366">
    <property type="term" value="P:transcription by RNA polymerase II"/>
    <property type="evidence" value="ECO:0007669"/>
    <property type="project" value="TreeGrafter"/>
</dbReference>
<feature type="region of interest" description="Disordered" evidence="3">
    <location>
        <begin position="421"/>
        <end position="440"/>
    </location>
</feature>
<reference evidence="6 7" key="1">
    <citation type="submission" date="2017-10" db="EMBL/GenBank/DDBJ databases">
        <title>Development of genomic resources for the powdery mildew, Erysiphe pulchra.</title>
        <authorList>
            <person name="Wadl P.A."/>
            <person name="Mack B.M."/>
            <person name="Moore G."/>
            <person name="Beltz S.B."/>
        </authorList>
    </citation>
    <scope>NUCLEOTIDE SEQUENCE [LARGE SCALE GENOMIC DNA]</scope>
    <source>
        <strain evidence="6">Cflorida</strain>
    </source>
</reference>
<evidence type="ECO:0000259" key="4">
    <source>
        <dbReference type="Pfam" id="PF06244"/>
    </source>
</evidence>
<dbReference type="OrthoDB" id="5596422at2759"/>
<keyword evidence="2" id="KW-0175">Coiled coil</keyword>
<dbReference type="InterPro" id="IPR054413">
    <property type="entry name" value="LSO1/2"/>
</dbReference>
<comment type="similarity">
    <text evidence="1">Belongs to the CCDC124 family.</text>
</comment>
<evidence type="ECO:0000256" key="3">
    <source>
        <dbReference type="SAM" id="MobiDB-lite"/>
    </source>
</evidence>
<proteinExistence type="inferred from homology"/>
<dbReference type="AlphaFoldDB" id="A0A2S4PPK6"/>
<dbReference type="InterPro" id="IPR054414">
    <property type="entry name" value="Ccdc124/Oxs1_C"/>
</dbReference>
<dbReference type="Pfam" id="PF06244">
    <property type="entry name" value="Ccdc124"/>
    <property type="match status" value="1"/>
</dbReference>
<feature type="non-terminal residue" evidence="6">
    <location>
        <position position="531"/>
    </location>
</feature>
<dbReference type="InterPro" id="IPR010422">
    <property type="entry name" value="Ccdc124/Oxs1"/>
</dbReference>
<feature type="domain" description="LSO1/LSO2" evidence="5">
    <location>
        <begin position="11"/>
        <end position="65"/>
    </location>
</feature>